<sequence length="204" mass="22031">MRADLSERPHGLRERNRIRTREDILIAISLLLGERAYDGISIDDIAQRAGVARGTLYAYFPEGRDQMVREAYLRVAETVIAEGSARHEREAGLAERVVGFATALVDAATTPEGRFYGLMGPDIMSAIASVTGTSSRTFQQVLTTDLRDAAERGALPEDSPVEEIAVALSGAVREIGGVAARDPERVPRLLLALRIICDALLGSA</sequence>
<dbReference type="InterPro" id="IPR036271">
    <property type="entry name" value="Tet_transcr_reg_TetR-rel_C_sf"/>
</dbReference>
<dbReference type="PANTHER" id="PTHR47506:SF1">
    <property type="entry name" value="HTH-TYPE TRANSCRIPTIONAL REGULATOR YJDC"/>
    <property type="match status" value="1"/>
</dbReference>
<evidence type="ECO:0000313" key="6">
    <source>
        <dbReference type="EMBL" id="MDH6197369.1"/>
    </source>
</evidence>
<accession>A0ABT6L350</accession>
<dbReference type="EMBL" id="JARXVE010000006">
    <property type="protein sequence ID" value="MDH6197369.1"/>
    <property type="molecule type" value="Genomic_DNA"/>
</dbReference>
<dbReference type="InterPro" id="IPR009057">
    <property type="entry name" value="Homeodomain-like_sf"/>
</dbReference>
<evidence type="ECO:0000256" key="4">
    <source>
        <dbReference type="PROSITE-ProRule" id="PRU00335"/>
    </source>
</evidence>
<reference evidence="6 7" key="1">
    <citation type="submission" date="2023-04" db="EMBL/GenBank/DDBJ databases">
        <title>Forest soil microbial communities from Buena Vista Peninsula, Colon Province, Panama.</title>
        <authorList>
            <person name="Bouskill N."/>
        </authorList>
    </citation>
    <scope>NUCLEOTIDE SEQUENCE [LARGE SCALE GENOMIC DNA]</scope>
    <source>
        <strain evidence="6 7">AC80</strain>
    </source>
</reference>
<feature type="domain" description="HTH tetR-type" evidence="5">
    <location>
        <begin position="18"/>
        <end position="78"/>
    </location>
</feature>
<dbReference type="RefSeq" id="WP_280833961.1">
    <property type="nucleotide sequence ID" value="NZ_JARXVE010000006.1"/>
</dbReference>
<evidence type="ECO:0000256" key="3">
    <source>
        <dbReference type="ARBA" id="ARBA00023163"/>
    </source>
</evidence>
<keyword evidence="7" id="KW-1185">Reference proteome</keyword>
<keyword evidence="1" id="KW-0805">Transcription regulation</keyword>
<keyword evidence="2 4" id="KW-0238">DNA-binding</keyword>
<organism evidence="6 7">
    <name type="scientific">Mycolicibacterium frederiksbergense</name>
    <dbReference type="NCBI Taxonomy" id="117567"/>
    <lineage>
        <taxon>Bacteria</taxon>
        <taxon>Bacillati</taxon>
        <taxon>Actinomycetota</taxon>
        <taxon>Actinomycetes</taxon>
        <taxon>Mycobacteriales</taxon>
        <taxon>Mycobacteriaceae</taxon>
        <taxon>Mycolicibacterium</taxon>
    </lineage>
</organism>
<evidence type="ECO:0000313" key="7">
    <source>
        <dbReference type="Proteomes" id="UP001160130"/>
    </source>
</evidence>
<dbReference type="SUPFAM" id="SSF48498">
    <property type="entry name" value="Tetracyclin repressor-like, C-terminal domain"/>
    <property type="match status" value="1"/>
</dbReference>
<proteinExistence type="predicted"/>
<name>A0ABT6L350_9MYCO</name>
<evidence type="ECO:0000256" key="2">
    <source>
        <dbReference type="ARBA" id="ARBA00023125"/>
    </source>
</evidence>
<dbReference type="PROSITE" id="PS50977">
    <property type="entry name" value="HTH_TETR_2"/>
    <property type="match status" value="1"/>
</dbReference>
<evidence type="ECO:0000259" key="5">
    <source>
        <dbReference type="PROSITE" id="PS50977"/>
    </source>
</evidence>
<keyword evidence="3" id="KW-0804">Transcription</keyword>
<dbReference type="Pfam" id="PF00440">
    <property type="entry name" value="TetR_N"/>
    <property type="match status" value="1"/>
</dbReference>
<dbReference type="Proteomes" id="UP001160130">
    <property type="component" value="Unassembled WGS sequence"/>
</dbReference>
<gene>
    <name evidence="6" type="ORF">M2272_004022</name>
</gene>
<dbReference type="PANTHER" id="PTHR47506">
    <property type="entry name" value="TRANSCRIPTIONAL REGULATORY PROTEIN"/>
    <property type="match status" value="1"/>
</dbReference>
<dbReference type="InterPro" id="IPR001647">
    <property type="entry name" value="HTH_TetR"/>
</dbReference>
<feature type="DNA-binding region" description="H-T-H motif" evidence="4">
    <location>
        <begin position="41"/>
        <end position="60"/>
    </location>
</feature>
<dbReference type="SUPFAM" id="SSF46689">
    <property type="entry name" value="Homeodomain-like"/>
    <property type="match status" value="1"/>
</dbReference>
<protein>
    <submittedName>
        <fullName evidence="6">AcrR family transcriptional regulator</fullName>
    </submittedName>
</protein>
<evidence type="ECO:0000256" key="1">
    <source>
        <dbReference type="ARBA" id="ARBA00023015"/>
    </source>
</evidence>
<dbReference type="Gene3D" id="1.10.357.10">
    <property type="entry name" value="Tetracycline Repressor, domain 2"/>
    <property type="match status" value="1"/>
</dbReference>
<comment type="caution">
    <text evidence="6">The sequence shown here is derived from an EMBL/GenBank/DDBJ whole genome shotgun (WGS) entry which is preliminary data.</text>
</comment>